<dbReference type="Proteomes" id="UP000307440">
    <property type="component" value="Unassembled WGS sequence"/>
</dbReference>
<keyword evidence="1" id="KW-0732">Signal</keyword>
<gene>
    <name evidence="2" type="ORF">FA15DRAFT_658499</name>
</gene>
<name>A0A5C3KLS8_COPMA</name>
<evidence type="ECO:0000256" key="1">
    <source>
        <dbReference type="SAM" id="SignalP"/>
    </source>
</evidence>
<evidence type="ECO:0000313" key="2">
    <source>
        <dbReference type="EMBL" id="TFK21214.1"/>
    </source>
</evidence>
<proteinExistence type="predicted"/>
<reference evidence="2 3" key="1">
    <citation type="journal article" date="2019" name="Nat. Ecol. Evol.">
        <title>Megaphylogeny resolves global patterns of mushroom evolution.</title>
        <authorList>
            <person name="Varga T."/>
            <person name="Krizsan K."/>
            <person name="Foldi C."/>
            <person name="Dima B."/>
            <person name="Sanchez-Garcia M."/>
            <person name="Sanchez-Ramirez S."/>
            <person name="Szollosi G.J."/>
            <person name="Szarkandi J.G."/>
            <person name="Papp V."/>
            <person name="Albert L."/>
            <person name="Andreopoulos W."/>
            <person name="Angelini C."/>
            <person name="Antonin V."/>
            <person name="Barry K.W."/>
            <person name="Bougher N.L."/>
            <person name="Buchanan P."/>
            <person name="Buyck B."/>
            <person name="Bense V."/>
            <person name="Catcheside P."/>
            <person name="Chovatia M."/>
            <person name="Cooper J."/>
            <person name="Damon W."/>
            <person name="Desjardin D."/>
            <person name="Finy P."/>
            <person name="Geml J."/>
            <person name="Haridas S."/>
            <person name="Hughes K."/>
            <person name="Justo A."/>
            <person name="Karasinski D."/>
            <person name="Kautmanova I."/>
            <person name="Kiss B."/>
            <person name="Kocsube S."/>
            <person name="Kotiranta H."/>
            <person name="LaButti K.M."/>
            <person name="Lechner B.E."/>
            <person name="Liimatainen K."/>
            <person name="Lipzen A."/>
            <person name="Lukacs Z."/>
            <person name="Mihaltcheva S."/>
            <person name="Morgado L.N."/>
            <person name="Niskanen T."/>
            <person name="Noordeloos M.E."/>
            <person name="Ohm R.A."/>
            <person name="Ortiz-Santana B."/>
            <person name="Ovrebo C."/>
            <person name="Racz N."/>
            <person name="Riley R."/>
            <person name="Savchenko A."/>
            <person name="Shiryaev A."/>
            <person name="Soop K."/>
            <person name="Spirin V."/>
            <person name="Szebenyi C."/>
            <person name="Tomsovsky M."/>
            <person name="Tulloss R.E."/>
            <person name="Uehling J."/>
            <person name="Grigoriev I.V."/>
            <person name="Vagvolgyi C."/>
            <person name="Papp T."/>
            <person name="Martin F.M."/>
            <person name="Miettinen O."/>
            <person name="Hibbett D.S."/>
            <person name="Nagy L.G."/>
        </authorList>
    </citation>
    <scope>NUCLEOTIDE SEQUENCE [LARGE SCALE GENOMIC DNA]</scope>
    <source>
        <strain evidence="2 3">CBS 121175</strain>
    </source>
</reference>
<organism evidence="2 3">
    <name type="scientific">Coprinopsis marcescibilis</name>
    <name type="common">Agaric fungus</name>
    <name type="synonym">Psathyrella marcescibilis</name>
    <dbReference type="NCBI Taxonomy" id="230819"/>
    <lineage>
        <taxon>Eukaryota</taxon>
        <taxon>Fungi</taxon>
        <taxon>Dikarya</taxon>
        <taxon>Basidiomycota</taxon>
        <taxon>Agaricomycotina</taxon>
        <taxon>Agaricomycetes</taxon>
        <taxon>Agaricomycetidae</taxon>
        <taxon>Agaricales</taxon>
        <taxon>Agaricineae</taxon>
        <taxon>Psathyrellaceae</taxon>
        <taxon>Coprinopsis</taxon>
    </lineage>
</organism>
<evidence type="ECO:0000313" key="3">
    <source>
        <dbReference type="Proteomes" id="UP000307440"/>
    </source>
</evidence>
<sequence>MNPLFRLFVMGHSAMLVVPVAPSPPARTQWQWQRQCRCPQTGLAGGRQVGPRTGFKVKVTDVPRLFKRSDVQNKGERHIPPVRANTKHKASAQQNRALAAALNVLKRVFGVVRVRSIAPRYPSSNGVVADHRGVPIVKCLSWTLGSP</sequence>
<dbReference type="EMBL" id="ML210275">
    <property type="protein sequence ID" value="TFK21214.1"/>
    <property type="molecule type" value="Genomic_DNA"/>
</dbReference>
<feature type="signal peptide" evidence="1">
    <location>
        <begin position="1"/>
        <end position="22"/>
    </location>
</feature>
<keyword evidence="3" id="KW-1185">Reference proteome</keyword>
<accession>A0A5C3KLS8</accession>
<dbReference type="AlphaFoldDB" id="A0A5C3KLS8"/>
<feature type="chain" id="PRO_5022721538" evidence="1">
    <location>
        <begin position="23"/>
        <end position="147"/>
    </location>
</feature>
<protein>
    <submittedName>
        <fullName evidence="2">Uncharacterized protein</fullName>
    </submittedName>
</protein>